<comment type="caution">
    <text evidence="1">The sequence shown here is derived from an EMBL/GenBank/DDBJ whole genome shotgun (WGS) entry which is preliminary data.</text>
</comment>
<dbReference type="EMBL" id="JBHSRF010000017">
    <property type="protein sequence ID" value="MFC6082419.1"/>
    <property type="molecule type" value="Genomic_DNA"/>
</dbReference>
<keyword evidence="1" id="KW-0238">DNA-binding</keyword>
<proteinExistence type="predicted"/>
<accession>A0ABW1NGB3</accession>
<dbReference type="Gene3D" id="3.90.1150.30">
    <property type="match status" value="1"/>
</dbReference>
<evidence type="ECO:0000313" key="1">
    <source>
        <dbReference type="EMBL" id="MFC6082419.1"/>
    </source>
</evidence>
<dbReference type="Pfam" id="PF04237">
    <property type="entry name" value="YjbR"/>
    <property type="match status" value="1"/>
</dbReference>
<keyword evidence="2" id="KW-1185">Reference proteome</keyword>
<dbReference type="Proteomes" id="UP001596137">
    <property type="component" value="Unassembled WGS sequence"/>
</dbReference>
<reference evidence="2" key="1">
    <citation type="journal article" date="2019" name="Int. J. Syst. Evol. Microbiol.">
        <title>The Global Catalogue of Microorganisms (GCM) 10K type strain sequencing project: providing services to taxonomists for standard genome sequencing and annotation.</title>
        <authorList>
            <consortium name="The Broad Institute Genomics Platform"/>
            <consortium name="The Broad Institute Genome Sequencing Center for Infectious Disease"/>
            <person name="Wu L."/>
            <person name="Ma J."/>
        </authorList>
    </citation>
    <scope>NUCLEOTIDE SEQUENCE [LARGE SCALE GENOMIC DNA]</scope>
    <source>
        <strain evidence="2">JCM 30346</strain>
    </source>
</reference>
<dbReference type="InterPro" id="IPR058532">
    <property type="entry name" value="YjbR/MT2646/Rv2570-like"/>
</dbReference>
<name>A0ABW1NGB3_9ACTN</name>
<dbReference type="GO" id="GO:0003677">
    <property type="term" value="F:DNA binding"/>
    <property type="evidence" value="ECO:0007669"/>
    <property type="project" value="UniProtKB-KW"/>
</dbReference>
<gene>
    <name evidence="1" type="ORF">ACFP1K_14735</name>
</gene>
<dbReference type="SUPFAM" id="SSF142906">
    <property type="entry name" value="YjbR-like"/>
    <property type="match status" value="1"/>
</dbReference>
<dbReference type="InterPro" id="IPR038056">
    <property type="entry name" value="YjbR-like_sf"/>
</dbReference>
<dbReference type="RefSeq" id="WP_380752401.1">
    <property type="nucleotide sequence ID" value="NZ_JBHSRF010000017.1"/>
</dbReference>
<sequence>MTATEPPITADDVRQMAMSLPRTIERLVRDRVKFNVGRIVYATLSRDETLMGCGFPKEEREAAVAAEPEKFLMPDAANMRYQWIVVRLSAVTRDELRELLVDAWRMAVPKRVAAAYDQEHTPA</sequence>
<organism evidence="1 2">
    <name type="scientific">Sphaerisporangium aureirubrum</name>
    <dbReference type="NCBI Taxonomy" id="1544736"/>
    <lineage>
        <taxon>Bacteria</taxon>
        <taxon>Bacillati</taxon>
        <taxon>Actinomycetota</taxon>
        <taxon>Actinomycetes</taxon>
        <taxon>Streptosporangiales</taxon>
        <taxon>Streptosporangiaceae</taxon>
        <taxon>Sphaerisporangium</taxon>
    </lineage>
</organism>
<protein>
    <submittedName>
        <fullName evidence="1">MmcQ/YjbR family DNA-binding protein</fullName>
    </submittedName>
</protein>
<evidence type="ECO:0000313" key="2">
    <source>
        <dbReference type="Proteomes" id="UP001596137"/>
    </source>
</evidence>